<dbReference type="Pfam" id="PF02362">
    <property type="entry name" value="B3"/>
    <property type="match status" value="1"/>
</dbReference>
<evidence type="ECO:0000259" key="7">
    <source>
        <dbReference type="PROSITE" id="PS50863"/>
    </source>
</evidence>
<evidence type="ECO:0000256" key="6">
    <source>
        <dbReference type="SAM" id="MobiDB-lite"/>
    </source>
</evidence>
<comment type="caution">
    <text evidence="8">The sequence shown here is derived from an EMBL/GenBank/DDBJ whole genome shotgun (WGS) entry which is preliminary data.</text>
</comment>
<evidence type="ECO:0000256" key="2">
    <source>
        <dbReference type="ARBA" id="ARBA00023125"/>
    </source>
</evidence>
<keyword evidence="9" id="KW-1185">Reference proteome</keyword>
<proteinExistence type="predicted"/>
<keyword evidence="2" id="KW-0238">DNA-binding</keyword>
<dbReference type="Gene3D" id="2.40.330.10">
    <property type="entry name" value="DNA-binding pseudobarrel domain"/>
    <property type="match status" value="1"/>
</dbReference>
<feature type="domain" description="TF-B3" evidence="7">
    <location>
        <begin position="108"/>
        <end position="205"/>
    </location>
</feature>
<feature type="region of interest" description="Disordered" evidence="6">
    <location>
        <begin position="340"/>
        <end position="360"/>
    </location>
</feature>
<sequence length="557" mass="57502">MSALELGRLFSLMEGVDPEGLFSAALRMTGGSAAELGAAGLAGALPPAVQGLEGLAASHMEDGVKSGTADGSGGTSDEEGSRGSAPNAGGVGGSMVPPRTGSINDRKCTKVLPASSSAPKYKFVVPNEYVYKFMQHLVERPFHMRDPSGKLWDCVLIQRKNKEKYEYMIQGWRRFGETTGVQEGDTVTIEMVEDSVMQLTIERTGPGSANAAAAGANNASAKKRPRQSSAGPAVMGGHASHAMGGGPPQFADRQLLAAAQLQQQHQLAQHEQEAEAASRELLQAQGLLPATLQQQQQAAAQAQAGLPPQQHAAQQQQAQPTQPHGLAALLAGGGQQAAAAAAAAGGNPGRPGSQPATVTPRSLTQSLANGLVGPLVQLAAGGNFNEAQLADLTDMISRLEKRQRLAGDGAAAGGGAAAAAGGGPAAPGQAGAIRLLSDAADVEGLVQENMGLREELRMLQAKIATLETGVLNIKSVLTRNTDPGLIAMTGVINLLNQMESPDFLPELGTIGRMTLTGLCSEVRRHLNGVLRMVWILRSLPDDVQQHNMGSAPGNSAD</sequence>
<evidence type="ECO:0000256" key="5">
    <source>
        <dbReference type="SAM" id="Coils"/>
    </source>
</evidence>
<evidence type="ECO:0000256" key="4">
    <source>
        <dbReference type="ARBA" id="ARBA00023242"/>
    </source>
</evidence>
<reference evidence="8 9" key="1">
    <citation type="journal article" date="2018" name="Plant J.">
        <title>Genome sequences of Chlorella sorokiniana UTEX 1602 and Micractinium conductrix SAG 241.80: implications to maltose excretion by a green alga.</title>
        <authorList>
            <person name="Arriola M.B."/>
            <person name="Velmurugan N."/>
            <person name="Zhang Y."/>
            <person name="Plunkett M.H."/>
            <person name="Hondzo H."/>
            <person name="Barney B.M."/>
        </authorList>
    </citation>
    <scope>NUCLEOTIDE SEQUENCE [LARGE SCALE GENOMIC DNA]</scope>
    <source>
        <strain evidence="9">UTEX 1602</strain>
    </source>
</reference>
<feature type="coiled-coil region" evidence="5">
    <location>
        <begin position="260"/>
        <end position="287"/>
    </location>
</feature>
<evidence type="ECO:0000256" key="1">
    <source>
        <dbReference type="ARBA" id="ARBA00023015"/>
    </source>
</evidence>
<keyword evidence="5" id="KW-0175">Coiled coil</keyword>
<dbReference type="CDD" id="cd10017">
    <property type="entry name" value="B3_DNA"/>
    <property type="match status" value="1"/>
</dbReference>
<feature type="region of interest" description="Disordered" evidence="6">
    <location>
        <begin position="299"/>
        <end position="323"/>
    </location>
</feature>
<dbReference type="InterPro" id="IPR003340">
    <property type="entry name" value="B3_DNA-bd"/>
</dbReference>
<dbReference type="GO" id="GO:0003677">
    <property type="term" value="F:DNA binding"/>
    <property type="evidence" value="ECO:0007669"/>
    <property type="project" value="UniProtKB-KW"/>
</dbReference>
<gene>
    <name evidence="8" type="ORF">C2E21_4115</name>
</gene>
<feature type="coiled-coil region" evidence="5">
    <location>
        <begin position="442"/>
        <end position="469"/>
    </location>
</feature>
<protein>
    <recommendedName>
        <fullName evidence="7">TF-B3 domain-containing protein</fullName>
    </recommendedName>
</protein>
<dbReference type="EMBL" id="LHPG02000007">
    <property type="protein sequence ID" value="PRW57535.1"/>
    <property type="molecule type" value="Genomic_DNA"/>
</dbReference>
<keyword evidence="1" id="KW-0805">Transcription regulation</keyword>
<keyword evidence="3" id="KW-0804">Transcription</keyword>
<accession>A0A2P6TTY7</accession>
<evidence type="ECO:0000313" key="8">
    <source>
        <dbReference type="EMBL" id="PRW57535.1"/>
    </source>
</evidence>
<evidence type="ECO:0000313" key="9">
    <source>
        <dbReference type="Proteomes" id="UP000239899"/>
    </source>
</evidence>
<feature type="compositionally biased region" description="Low complexity" evidence="6">
    <location>
        <begin position="207"/>
        <end position="220"/>
    </location>
</feature>
<dbReference type="OrthoDB" id="513785at2759"/>
<feature type="region of interest" description="Disordered" evidence="6">
    <location>
        <begin position="206"/>
        <end position="250"/>
    </location>
</feature>
<dbReference type="InterPro" id="IPR015300">
    <property type="entry name" value="DNA-bd_pseudobarrel_sf"/>
</dbReference>
<evidence type="ECO:0000256" key="3">
    <source>
        <dbReference type="ARBA" id="ARBA00023163"/>
    </source>
</evidence>
<feature type="region of interest" description="Disordered" evidence="6">
    <location>
        <begin position="62"/>
        <end position="105"/>
    </location>
</feature>
<dbReference type="PROSITE" id="PS50863">
    <property type="entry name" value="B3"/>
    <property type="match status" value="1"/>
</dbReference>
<organism evidence="8 9">
    <name type="scientific">Chlorella sorokiniana</name>
    <name type="common">Freshwater green alga</name>
    <dbReference type="NCBI Taxonomy" id="3076"/>
    <lineage>
        <taxon>Eukaryota</taxon>
        <taxon>Viridiplantae</taxon>
        <taxon>Chlorophyta</taxon>
        <taxon>core chlorophytes</taxon>
        <taxon>Trebouxiophyceae</taxon>
        <taxon>Chlorellales</taxon>
        <taxon>Chlorellaceae</taxon>
        <taxon>Chlorella clade</taxon>
        <taxon>Chlorella</taxon>
    </lineage>
</organism>
<name>A0A2P6TTY7_CHLSO</name>
<dbReference type="SMART" id="SM01019">
    <property type="entry name" value="B3"/>
    <property type="match status" value="1"/>
</dbReference>
<dbReference type="AlphaFoldDB" id="A0A2P6TTY7"/>
<dbReference type="SUPFAM" id="SSF101936">
    <property type="entry name" value="DNA-binding pseudobarrel domain"/>
    <property type="match status" value="1"/>
</dbReference>
<dbReference type="Proteomes" id="UP000239899">
    <property type="component" value="Unassembled WGS sequence"/>
</dbReference>
<keyword evidence="4" id="KW-0539">Nucleus</keyword>